<dbReference type="InterPro" id="IPR050490">
    <property type="entry name" value="Bact_solute-bd_prot1"/>
</dbReference>
<dbReference type="Proteomes" id="UP000006620">
    <property type="component" value="Chromosome"/>
</dbReference>
<dbReference type="AlphaFoldDB" id="F8FRE5"/>
<evidence type="ECO:0000313" key="2">
    <source>
        <dbReference type="Proteomes" id="UP000006620"/>
    </source>
</evidence>
<dbReference type="Gene3D" id="3.40.190.10">
    <property type="entry name" value="Periplasmic binding protein-like II"/>
    <property type="match status" value="2"/>
</dbReference>
<dbReference type="PANTHER" id="PTHR43649:SF12">
    <property type="entry name" value="DIACETYLCHITOBIOSE BINDING PROTEIN DASA"/>
    <property type="match status" value="1"/>
</dbReference>
<dbReference type="PANTHER" id="PTHR43649">
    <property type="entry name" value="ARABINOSE-BINDING PROTEIN-RELATED"/>
    <property type="match status" value="1"/>
</dbReference>
<proteinExistence type="predicted"/>
<dbReference type="HOGENOM" id="CLU_031285_9_2_9"/>
<evidence type="ECO:0000313" key="1">
    <source>
        <dbReference type="EMBL" id="AEI40502.1"/>
    </source>
</evidence>
<dbReference type="SUPFAM" id="SSF53850">
    <property type="entry name" value="Periplasmic binding protein-like II"/>
    <property type="match status" value="1"/>
</dbReference>
<protein>
    <submittedName>
        <fullName evidence="1">Extracellular solute-binding protein family 1</fullName>
    </submittedName>
</protein>
<reference evidence="2" key="1">
    <citation type="submission" date="2011-06" db="EMBL/GenBank/DDBJ databases">
        <title>Complete genome sequence of Paenibacillus mucilaginosus KNP414.</title>
        <authorList>
            <person name="Wang J."/>
            <person name="Hu S."/>
            <person name="Hu X."/>
            <person name="Zhang B."/>
            <person name="Dong D."/>
            <person name="Zhang S."/>
            <person name="Zhao K."/>
            <person name="Wu D."/>
        </authorList>
    </citation>
    <scope>NUCLEOTIDE SEQUENCE [LARGE SCALE GENOMIC DNA]</scope>
    <source>
        <strain evidence="2">KNP414</strain>
    </source>
</reference>
<dbReference type="PATRIC" id="fig|1036673.3.peg.1736"/>
<accession>F8FRE5</accession>
<dbReference type="RefSeq" id="WP_013915664.1">
    <property type="nucleotide sequence ID" value="NC_015690.1"/>
</dbReference>
<dbReference type="EMBL" id="CP002869">
    <property type="protein sequence ID" value="AEI40502.1"/>
    <property type="molecule type" value="Genomic_DNA"/>
</dbReference>
<reference evidence="1 2" key="2">
    <citation type="journal article" date="2013" name="Genome Announc.">
        <title>Genome Sequence of Growth-Improving Paenibacillus mucilaginosus Strain KNP414.</title>
        <authorList>
            <person name="Lu J.J."/>
            <person name="Wang J.F."/>
            <person name="Hu X.F."/>
        </authorList>
    </citation>
    <scope>NUCLEOTIDE SEQUENCE [LARGE SCALE GENOMIC DNA]</scope>
    <source>
        <strain evidence="1 2">KNP414</strain>
    </source>
</reference>
<dbReference type="CDD" id="cd13585">
    <property type="entry name" value="PBP2_TMBP_like"/>
    <property type="match status" value="1"/>
</dbReference>
<name>F8FRE5_PAEMK</name>
<dbReference type="Pfam" id="PF01547">
    <property type="entry name" value="SBP_bac_1"/>
    <property type="match status" value="1"/>
</dbReference>
<dbReference type="KEGG" id="pms:KNP414_01941"/>
<dbReference type="InterPro" id="IPR006059">
    <property type="entry name" value="SBP"/>
</dbReference>
<gene>
    <name evidence="1" type="ordered locus">KNP414_01941</name>
</gene>
<sequence>MVRWTRRLLYLLLGAGTLGAALLLAAGLEEDPLPAQRPFEGQRLTVYLAEHPWTDIISGQADEFKRETGVELQLVQVTEEQLQEKLAVQLISRSDTPDVFMYRPYMDKQLYFKRGWLTPLNAYVSGSPDYDIADLTASAMETNKVGDAITSIPVFLDQFILYYRKDILESHSEPVPRTLEELSASAARLQDPAQGLYGFIGRGQAVPLVTAVSSYVFSQGGDFITDGRASLNTPQAVKGFRTYANLLASYAPPEVLYLPWTQVMQEFAAGRAVYYTETSAIYKAILSENSFVRDKVGFALFPAGDAGAKPYNVASWALAINSGSQKKDAAWRFIQWATSKENVLEAQRSGIIGVRASAWNDPRGVENYPPQLVEVVKKTIESGSGHDVPQMIRVGEGREVVGRIVVRAVLGEDIQAAADEANQALQRLLDQEKPE</sequence>
<organism evidence="1 2">
    <name type="scientific">Paenibacillus mucilaginosus (strain KNP414)</name>
    <dbReference type="NCBI Taxonomy" id="1036673"/>
    <lineage>
        <taxon>Bacteria</taxon>
        <taxon>Bacillati</taxon>
        <taxon>Bacillota</taxon>
        <taxon>Bacilli</taxon>
        <taxon>Bacillales</taxon>
        <taxon>Paenibacillaceae</taxon>
        <taxon>Paenibacillus</taxon>
    </lineage>
</organism>